<gene>
    <name evidence="1" type="ORF">Y1Q_0017615</name>
</gene>
<sequence>MLSSIYSVQCQSFITKISGIFAMTSMGAKPELWAAMSDNTLGMSTLPSHHAGEFCNATWHGHSAPAIP</sequence>
<name>A0A151P3L2_ALLMI</name>
<protein>
    <submittedName>
        <fullName evidence="1">Uncharacterized protein</fullName>
    </submittedName>
</protein>
<keyword evidence="2" id="KW-1185">Reference proteome</keyword>
<organism evidence="1 2">
    <name type="scientific">Alligator mississippiensis</name>
    <name type="common">American alligator</name>
    <dbReference type="NCBI Taxonomy" id="8496"/>
    <lineage>
        <taxon>Eukaryota</taxon>
        <taxon>Metazoa</taxon>
        <taxon>Chordata</taxon>
        <taxon>Craniata</taxon>
        <taxon>Vertebrata</taxon>
        <taxon>Euteleostomi</taxon>
        <taxon>Archelosauria</taxon>
        <taxon>Archosauria</taxon>
        <taxon>Crocodylia</taxon>
        <taxon>Alligatoridae</taxon>
        <taxon>Alligatorinae</taxon>
        <taxon>Alligator</taxon>
    </lineage>
</organism>
<dbReference type="AlphaFoldDB" id="A0A151P3L2"/>
<accession>A0A151P3L2</accession>
<reference evidence="1 2" key="1">
    <citation type="journal article" date="2012" name="Genome Biol.">
        <title>Sequencing three crocodilian genomes to illuminate the evolution of archosaurs and amniotes.</title>
        <authorList>
            <person name="St John J.A."/>
            <person name="Braun E.L."/>
            <person name="Isberg S.R."/>
            <person name="Miles L.G."/>
            <person name="Chong A.Y."/>
            <person name="Gongora J."/>
            <person name="Dalzell P."/>
            <person name="Moran C."/>
            <person name="Bed'hom B."/>
            <person name="Abzhanov A."/>
            <person name="Burgess S.C."/>
            <person name="Cooksey A.M."/>
            <person name="Castoe T.A."/>
            <person name="Crawford N.G."/>
            <person name="Densmore L.D."/>
            <person name="Drew J.C."/>
            <person name="Edwards S.V."/>
            <person name="Faircloth B.C."/>
            <person name="Fujita M.K."/>
            <person name="Greenwold M.J."/>
            <person name="Hoffmann F.G."/>
            <person name="Howard J.M."/>
            <person name="Iguchi T."/>
            <person name="Janes D.E."/>
            <person name="Khan S.Y."/>
            <person name="Kohno S."/>
            <person name="de Koning A.J."/>
            <person name="Lance S.L."/>
            <person name="McCarthy F.M."/>
            <person name="McCormack J.E."/>
            <person name="Merchant M.E."/>
            <person name="Peterson D.G."/>
            <person name="Pollock D.D."/>
            <person name="Pourmand N."/>
            <person name="Raney B.J."/>
            <person name="Roessler K.A."/>
            <person name="Sanford J.R."/>
            <person name="Sawyer R.H."/>
            <person name="Schmidt C.J."/>
            <person name="Triplett E.W."/>
            <person name="Tuberville T.D."/>
            <person name="Venegas-Anaya M."/>
            <person name="Howard J.T."/>
            <person name="Jarvis E.D."/>
            <person name="Guillette L.J.Jr."/>
            <person name="Glenn T.C."/>
            <person name="Green R.E."/>
            <person name="Ray D.A."/>
        </authorList>
    </citation>
    <scope>NUCLEOTIDE SEQUENCE [LARGE SCALE GENOMIC DNA]</scope>
    <source>
        <strain evidence="1">KSC_2009_1</strain>
    </source>
</reference>
<dbReference type="Proteomes" id="UP000050525">
    <property type="component" value="Unassembled WGS sequence"/>
</dbReference>
<proteinExistence type="predicted"/>
<evidence type="ECO:0000313" key="1">
    <source>
        <dbReference type="EMBL" id="KYO43335.1"/>
    </source>
</evidence>
<comment type="caution">
    <text evidence="1">The sequence shown here is derived from an EMBL/GenBank/DDBJ whole genome shotgun (WGS) entry which is preliminary data.</text>
</comment>
<dbReference type="EMBL" id="AKHW03001210">
    <property type="protein sequence ID" value="KYO43335.1"/>
    <property type="molecule type" value="Genomic_DNA"/>
</dbReference>
<evidence type="ECO:0000313" key="2">
    <source>
        <dbReference type="Proteomes" id="UP000050525"/>
    </source>
</evidence>